<evidence type="ECO:0000313" key="2">
    <source>
        <dbReference type="EMBL" id="GEU88331.1"/>
    </source>
</evidence>
<comment type="caution">
    <text evidence="2">The sequence shown here is derived from an EMBL/GenBank/DDBJ whole genome shotgun (WGS) entry which is preliminary data.</text>
</comment>
<accession>A0A6L2NPQ0</accession>
<evidence type="ECO:0000259" key="1">
    <source>
        <dbReference type="Pfam" id="PF07727"/>
    </source>
</evidence>
<protein>
    <submittedName>
        <fullName evidence="2">Retrovirus-related Pol polyprotein from transposon TNT 1-94</fullName>
    </submittedName>
</protein>
<dbReference type="InterPro" id="IPR013103">
    <property type="entry name" value="RVT_2"/>
</dbReference>
<feature type="domain" description="Reverse transcriptase Ty1/copia-type" evidence="1">
    <location>
        <begin position="80"/>
        <end position="191"/>
    </location>
</feature>
<name>A0A6L2NPQ0_TANCI</name>
<proteinExistence type="predicted"/>
<reference evidence="2" key="1">
    <citation type="journal article" date="2019" name="Sci. Rep.">
        <title>Draft genome of Tanacetum cinerariifolium, the natural source of mosquito coil.</title>
        <authorList>
            <person name="Yamashiro T."/>
            <person name="Shiraishi A."/>
            <person name="Satake H."/>
            <person name="Nakayama K."/>
        </authorList>
    </citation>
    <scope>NUCLEOTIDE SEQUENCE</scope>
</reference>
<dbReference type="AlphaFoldDB" id="A0A6L2NPQ0"/>
<dbReference type="EMBL" id="BKCJ010009727">
    <property type="protein sequence ID" value="GEU88331.1"/>
    <property type="molecule type" value="Genomic_DNA"/>
</dbReference>
<dbReference type="Pfam" id="PF07727">
    <property type="entry name" value="RVT_2"/>
    <property type="match status" value="1"/>
</dbReference>
<sequence length="197" mass="22033">MGCHGIDKVALTYLRVREWGLTGLRVIWFIGFGIGPRKLGEVFHGVSKSFQEESSSSSLNDGVQQILEEVMVPPTNTQLIANNMVPNVNDAIARIKAIPLFLAYASHKDFTVFQMDVKMAFLNGILKEEVYVGQPSGFISKQFRDHVYALDKALYGLEQAPRTCYDVLFKFLIDSGFQKGSVGTTLFIKKKTMQDVT</sequence>
<organism evidence="2">
    <name type="scientific">Tanacetum cinerariifolium</name>
    <name type="common">Dalmatian daisy</name>
    <name type="synonym">Chrysanthemum cinerariifolium</name>
    <dbReference type="NCBI Taxonomy" id="118510"/>
    <lineage>
        <taxon>Eukaryota</taxon>
        <taxon>Viridiplantae</taxon>
        <taxon>Streptophyta</taxon>
        <taxon>Embryophyta</taxon>
        <taxon>Tracheophyta</taxon>
        <taxon>Spermatophyta</taxon>
        <taxon>Magnoliopsida</taxon>
        <taxon>eudicotyledons</taxon>
        <taxon>Gunneridae</taxon>
        <taxon>Pentapetalae</taxon>
        <taxon>asterids</taxon>
        <taxon>campanulids</taxon>
        <taxon>Asterales</taxon>
        <taxon>Asteraceae</taxon>
        <taxon>Asteroideae</taxon>
        <taxon>Anthemideae</taxon>
        <taxon>Anthemidinae</taxon>
        <taxon>Tanacetum</taxon>
    </lineage>
</organism>
<gene>
    <name evidence="2" type="ORF">Tci_060309</name>
</gene>